<comment type="catalytic activity">
    <reaction evidence="23">
        <text>butanoyl-CoA + H2O = S-butanoyl-4'-phosphopantetheine + adenosine 3',5'-bisphosphate + 2 H(+)</text>
        <dbReference type="Rhea" id="RHEA:49976"/>
        <dbReference type="ChEBI" id="CHEBI:15377"/>
        <dbReference type="ChEBI" id="CHEBI:15378"/>
        <dbReference type="ChEBI" id="CHEBI:57371"/>
        <dbReference type="ChEBI" id="CHEBI:58343"/>
        <dbReference type="ChEBI" id="CHEBI:132011"/>
    </reaction>
    <physiologicalReaction direction="left-to-right" evidence="23">
        <dbReference type="Rhea" id="RHEA:49977"/>
    </physiologicalReaction>
</comment>
<dbReference type="InterPro" id="IPR045121">
    <property type="entry name" value="CoAse"/>
</dbReference>
<evidence type="ECO:0000256" key="26">
    <source>
        <dbReference type="ARBA" id="ARBA00051856"/>
    </source>
</evidence>
<dbReference type="GO" id="GO:0046356">
    <property type="term" value="P:acetyl-CoA catabolic process"/>
    <property type="evidence" value="ECO:0007669"/>
    <property type="project" value="Ensembl"/>
</dbReference>
<dbReference type="GO" id="GO:0005782">
    <property type="term" value="C:peroxisomal matrix"/>
    <property type="evidence" value="ECO:0007669"/>
    <property type="project" value="UniProtKB-ARBA"/>
</dbReference>
<comment type="catalytic activity">
    <reaction evidence="14">
        <text>octanoyl-CoA + H2O = S-octanoyl-4'-phosphopantetheine + adenosine 3',5'-bisphosphate + 2 H(+)</text>
        <dbReference type="Rhea" id="RHEA:50016"/>
        <dbReference type="ChEBI" id="CHEBI:15377"/>
        <dbReference type="ChEBI" id="CHEBI:15378"/>
        <dbReference type="ChEBI" id="CHEBI:57386"/>
        <dbReference type="ChEBI" id="CHEBI:58343"/>
        <dbReference type="ChEBI" id="CHEBI:132013"/>
    </reaction>
    <physiologicalReaction direction="left-to-right" evidence="14">
        <dbReference type="Rhea" id="RHEA:50017"/>
    </physiologicalReaction>
</comment>
<dbReference type="GO" id="GO:0010945">
    <property type="term" value="F:coenzyme A diphosphatase activity"/>
    <property type="evidence" value="ECO:0007669"/>
    <property type="project" value="UniProtKB-EC"/>
</dbReference>
<dbReference type="Proteomes" id="UP000472272">
    <property type="component" value="Chromosome 8"/>
</dbReference>
<dbReference type="GO" id="GO:0044580">
    <property type="term" value="P:butyryl-CoA catabolic process"/>
    <property type="evidence" value="ECO:0007669"/>
    <property type="project" value="Ensembl"/>
</dbReference>
<protein>
    <recommendedName>
        <fullName evidence="28">Peroxisomal coenzyme A diphosphatase NUDT7</fullName>
        <ecNumber evidence="13">3.6.1.77</ecNumber>
    </recommendedName>
    <alternativeName>
        <fullName evidence="29">Nucleoside diphosphate-linked moiety X motif 7</fullName>
    </alternativeName>
</protein>
<evidence type="ECO:0000256" key="27">
    <source>
        <dbReference type="ARBA" id="ARBA00059426"/>
    </source>
</evidence>
<evidence type="ECO:0000256" key="2">
    <source>
        <dbReference type="ARBA" id="ARBA00001946"/>
    </source>
</evidence>
<comment type="catalytic activity">
    <reaction evidence="18">
        <text>propanoyl-CoA + H2O = propanoyl-4'-phosphopantetheine + adenosine 3',5'-bisphosphate + 2 H(+)</text>
        <dbReference type="Rhea" id="RHEA:67464"/>
        <dbReference type="ChEBI" id="CHEBI:15377"/>
        <dbReference type="ChEBI" id="CHEBI:15378"/>
        <dbReference type="ChEBI" id="CHEBI:57392"/>
        <dbReference type="ChEBI" id="CHEBI:58343"/>
        <dbReference type="ChEBI" id="CHEBI:172362"/>
    </reaction>
    <physiologicalReaction direction="left-to-right" evidence="18">
        <dbReference type="Rhea" id="RHEA:67465"/>
    </physiologicalReaction>
</comment>
<evidence type="ECO:0000256" key="22">
    <source>
        <dbReference type="ARBA" id="ARBA00048961"/>
    </source>
</evidence>
<dbReference type="Ensembl" id="ENSPMRT00000015311.1">
    <property type="protein sequence ID" value="ENSPMRP00000014336.1"/>
    <property type="gene ID" value="ENSPMRG00000009565.1"/>
</dbReference>
<keyword evidence="8" id="KW-0460">Magnesium</keyword>
<evidence type="ECO:0000256" key="11">
    <source>
        <dbReference type="ARBA" id="ARBA00023211"/>
    </source>
</evidence>
<evidence type="ECO:0000256" key="15">
    <source>
        <dbReference type="ARBA" id="ARBA00047369"/>
    </source>
</evidence>
<keyword evidence="6" id="KW-0479">Metal-binding</keyword>
<evidence type="ECO:0000256" key="13">
    <source>
        <dbReference type="ARBA" id="ARBA00044967"/>
    </source>
</evidence>
<evidence type="ECO:0000256" key="7">
    <source>
        <dbReference type="ARBA" id="ARBA00022801"/>
    </source>
</evidence>
<dbReference type="PROSITE" id="PS01293">
    <property type="entry name" value="NUDIX_COA"/>
    <property type="match status" value="1"/>
</dbReference>
<comment type="subcellular location">
    <subcellularLocation>
        <location evidence="3">Peroxisome</location>
    </subcellularLocation>
</comment>
<evidence type="ECO:0000256" key="18">
    <source>
        <dbReference type="ARBA" id="ARBA00047666"/>
    </source>
</evidence>
<reference evidence="31" key="2">
    <citation type="submission" date="2025-08" db="UniProtKB">
        <authorList>
            <consortium name="Ensembl"/>
        </authorList>
    </citation>
    <scope>IDENTIFICATION</scope>
</reference>
<dbReference type="OMA" id="HSFHFVD"/>
<comment type="catalytic activity">
    <reaction evidence="16">
        <text>tetradecanoyl-CoA + H2O = tetradecanoyl-4'-phosphopantetheine + adenosine 3',5'-bisphosphate + 2 H(+)</text>
        <dbReference type="Rhea" id="RHEA:50028"/>
        <dbReference type="ChEBI" id="CHEBI:15377"/>
        <dbReference type="ChEBI" id="CHEBI:15378"/>
        <dbReference type="ChEBI" id="CHEBI:57385"/>
        <dbReference type="ChEBI" id="CHEBI:58343"/>
        <dbReference type="ChEBI" id="CHEBI:132017"/>
    </reaction>
    <physiologicalReaction direction="left-to-right" evidence="16">
        <dbReference type="Rhea" id="RHEA:50029"/>
    </physiologicalReaction>
</comment>
<evidence type="ECO:0000259" key="30">
    <source>
        <dbReference type="PROSITE" id="PS51462"/>
    </source>
</evidence>
<evidence type="ECO:0000256" key="6">
    <source>
        <dbReference type="ARBA" id="ARBA00022723"/>
    </source>
</evidence>
<comment type="catalytic activity">
    <reaction evidence="12">
        <text>CoA + H2O = (R)-4'-phosphopantetheine + adenosine 3',5'-bisphosphate + 2 H(+)</text>
        <dbReference type="Rhea" id="RHEA:64988"/>
        <dbReference type="ChEBI" id="CHEBI:15377"/>
        <dbReference type="ChEBI" id="CHEBI:15378"/>
        <dbReference type="ChEBI" id="CHEBI:57287"/>
        <dbReference type="ChEBI" id="CHEBI:58343"/>
        <dbReference type="ChEBI" id="CHEBI:61723"/>
        <dbReference type="EC" id="3.6.1.77"/>
    </reaction>
    <physiologicalReaction direction="left-to-right" evidence="12">
        <dbReference type="Rhea" id="RHEA:64989"/>
    </physiologicalReaction>
</comment>
<evidence type="ECO:0000256" key="10">
    <source>
        <dbReference type="ARBA" id="ARBA00023140"/>
    </source>
</evidence>
<dbReference type="GO" id="GO:0050873">
    <property type="term" value="P:brown fat cell differentiation"/>
    <property type="evidence" value="ECO:0007669"/>
    <property type="project" value="Ensembl"/>
</dbReference>
<comment type="function">
    <text evidence="27">Fatty acyl-coenzyme A (CoA) diphosphatase that hydrolyzes fatty acyl-CoA to yield acyl-4'-phosphopantetheine and adenosine 3',5'-bisphosphate. Cleaves CoA, CoA esters and oxidized CoA with similar efficiencies. Preferentially hydrolyzes medium-chain acyl-CoAs and bile acid-CoAs. Has no activity toward NDP-sugars, CDP-alcohols, (deoxy)nucleoside 5'-triphosphates, nucleoside 5'-di or monophosphates, diadenosine polyphosphates, NAD, NADH, NADP, NADPH or thymidine-5'-monophospho-p-nitrophenyl ester. May be required to eliminate oxidized CoA from peroxisomes, or regulate CoA and acyl-CoA levels in this organelle in response to metabolic demand. Does not play a role in U8 snoRNA decapping activity. Binds U8 snoRNA. Exhibits decapping activity towards dpCoA-capped RNAs in vitro.</text>
</comment>
<dbReference type="PROSITE" id="PS51462">
    <property type="entry name" value="NUDIX"/>
    <property type="match status" value="1"/>
</dbReference>
<feature type="domain" description="Nudix hydrolase" evidence="30">
    <location>
        <begin position="46"/>
        <end position="178"/>
    </location>
</feature>
<gene>
    <name evidence="31" type="primary">NUDT7</name>
</gene>
<comment type="catalytic activity">
    <reaction evidence="22">
        <text>choloyl-CoA + H2O = S-choloyl-4'-phosphopantetheine + adenosine 3',5'-bisphosphate + 2 H(+)</text>
        <dbReference type="Rhea" id="RHEA:50036"/>
        <dbReference type="ChEBI" id="CHEBI:15377"/>
        <dbReference type="ChEBI" id="CHEBI:15378"/>
        <dbReference type="ChEBI" id="CHEBI:57373"/>
        <dbReference type="ChEBI" id="CHEBI:58343"/>
        <dbReference type="ChEBI" id="CHEBI:132020"/>
    </reaction>
    <physiologicalReaction direction="left-to-right" evidence="22">
        <dbReference type="Rhea" id="RHEA:50037"/>
    </physiologicalReaction>
</comment>
<evidence type="ECO:0000256" key="5">
    <source>
        <dbReference type="ARBA" id="ARBA00011245"/>
    </source>
</evidence>
<keyword evidence="9" id="KW-0694">RNA-binding</keyword>
<dbReference type="CDD" id="cd03426">
    <property type="entry name" value="NUDIX_CoAse_Nudt7"/>
    <property type="match status" value="1"/>
</dbReference>
<dbReference type="GeneTree" id="ENSGT00940000159631"/>
<evidence type="ECO:0000313" key="31">
    <source>
        <dbReference type="Ensembl" id="ENSPMRP00000014336.1"/>
    </source>
</evidence>
<evidence type="ECO:0000256" key="4">
    <source>
        <dbReference type="ARBA" id="ARBA00006506"/>
    </source>
</evidence>
<evidence type="ECO:0000256" key="8">
    <source>
        <dbReference type="ARBA" id="ARBA00022842"/>
    </source>
</evidence>
<comment type="catalytic activity">
    <reaction evidence="17">
        <text>hexanoyl-CoA + H2O = hexanoyl-4'-phosphopantetheine + adenosine 3',5'-bisphosphate + 2 H(+)</text>
        <dbReference type="Rhea" id="RHEA:49980"/>
        <dbReference type="ChEBI" id="CHEBI:15377"/>
        <dbReference type="ChEBI" id="CHEBI:15378"/>
        <dbReference type="ChEBI" id="CHEBI:58343"/>
        <dbReference type="ChEBI" id="CHEBI:62620"/>
        <dbReference type="ChEBI" id="CHEBI:132012"/>
    </reaction>
    <physiologicalReaction direction="left-to-right" evidence="17">
        <dbReference type="Rhea" id="RHEA:49981"/>
    </physiologicalReaction>
</comment>
<dbReference type="SUPFAM" id="SSF55811">
    <property type="entry name" value="Nudix"/>
    <property type="match status" value="1"/>
</dbReference>
<dbReference type="Pfam" id="PF00293">
    <property type="entry name" value="NUDIX"/>
    <property type="match status" value="1"/>
</dbReference>
<comment type="subunit">
    <text evidence="5">Monomer.</text>
</comment>
<keyword evidence="10" id="KW-0576">Peroxisome</keyword>
<evidence type="ECO:0000256" key="17">
    <source>
        <dbReference type="ARBA" id="ARBA00047466"/>
    </source>
</evidence>
<evidence type="ECO:0000256" key="20">
    <source>
        <dbReference type="ARBA" id="ARBA00048624"/>
    </source>
</evidence>
<evidence type="ECO:0000256" key="1">
    <source>
        <dbReference type="ARBA" id="ARBA00001936"/>
    </source>
</evidence>
<dbReference type="InterPro" id="IPR000086">
    <property type="entry name" value="NUDIX_hydrolase_dom"/>
</dbReference>
<comment type="similarity">
    <text evidence="4">Belongs to the Nudix hydrolase family. PCD1 subfamily.</text>
</comment>
<dbReference type="Gene3D" id="3.90.79.10">
    <property type="entry name" value="Nucleoside Triphosphate Pyrophosphohydrolase"/>
    <property type="match status" value="1"/>
</dbReference>
<keyword evidence="7" id="KW-0378">Hydrolase</keyword>
<dbReference type="GO" id="GO:0015938">
    <property type="term" value="P:coenzyme A catabolic process"/>
    <property type="evidence" value="ECO:0007669"/>
    <property type="project" value="Ensembl"/>
</dbReference>
<comment type="cofactor">
    <cofactor evidence="1">
        <name>Mn(2+)</name>
        <dbReference type="ChEBI" id="CHEBI:29035"/>
    </cofactor>
</comment>
<dbReference type="GO" id="GO:2001294">
    <property type="term" value="P:malonyl-CoA catabolic process"/>
    <property type="evidence" value="ECO:0007669"/>
    <property type="project" value="Ensembl"/>
</dbReference>
<comment type="catalytic activity">
    <reaction evidence="15">
        <text>malonyl-CoA + H2O = malonyl-4'-phosphopantetheine + adenosine 3',5'-bisphosphate + 2 H(+)</text>
        <dbReference type="Rhea" id="RHEA:67468"/>
        <dbReference type="ChEBI" id="CHEBI:15377"/>
        <dbReference type="ChEBI" id="CHEBI:15378"/>
        <dbReference type="ChEBI" id="CHEBI:57384"/>
        <dbReference type="ChEBI" id="CHEBI:58343"/>
        <dbReference type="ChEBI" id="CHEBI:172363"/>
    </reaction>
    <physiologicalReaction direction="left-to-right" evidence="15">
        <dbReference type="Rhea" id="RHEA:67469"/>
    </physiologicalReaction>
</comment>
<evidence type="ECO:0000256" key="16">
    <source>
        <dbReference type="ARBA" id="ARBA00047403"/>
    </source>
</evidence>
<evidence type="ECO:0000313" key="32">
    <source>
        <dbReference type="Proteomes" id="UP000472272"/>
    </source>
</evidence>
<dbReference type="GO" id="GO:1901289">
    <property type="term" value="P:succinyl-CoA catabolic process"/>
    <property type="evidence" value="ECO:0007669"/>
    <property type="project" value="Ensembl"/>
</dbReference>
<dbReference type="OrthoDB" id="206213at2759"/>
<evidence type="ECO:0000256" key="23">
    <source>
        <dbReference type="ARBA" id="ARBA00049284"/>
    </source>
</evidence>
<evidence type="ECO:0000256" key="3">
    <source>
        <dbReference type="ARBA" id="ARBA00004275"/>
    </source>
</evidence>
<dbReference type="KEGG" id="pmua:114601959"/>
<evidence type="ECO:0000256" key="24">
    <source>
        <dbReference type="ARBA" id="ARBA00050371"/>
    </source>
</evidence>
<reference evidence="31 32" key="1">
    <citation type="journal article" date="2019" name="Proc. Natl. Acad. Sci. U.S.A.">
        <title>Regulatory changes in pterin and carotenoid genes underlie balanced color polymorphisms in the wall lizard.</title>
        <authorList>
            <person name="Andrade P."/>
            <person name="Pinho C."/>
            <person name="Perez I de Lanuza G."/>
            <person name="Afonso S."/>
            <person name="Brejcha J."/>
            <person name="Rubin C.J."/>
            <person name="Wallerman O."/>
            <person name="Pereira P."/>
            <person name="Sabatino S.J."/>
            <person name="Bellati A."/>
            <person name="Pellitteri-Rosa D."/>
            <person name="Bosakova Z."/>
            <person name="Bunikis I."/>
            <person name="Carretero M.A."/>
            <person name="Feiner N."/>
            <person name="Marsik P."/>
            <person name="Pauperio F."/>
            <person name="Salvi D."/>
            <person name="Soler L."/>
            <person name="While G.M."/>
            <person name="Uller T."/>
            <person name="Font E."/>
            <person name="Andersson L."/>
            <person name="Carneiro M."/>
        </authorList>
    </citation>
    <scope>NUCLEOTIDE SEQUENCE</scope>
</reference>
<comment type="catalytic activity">
    <reaction evidence="24">
        <text>decanoyl-CoA + H2O = decanoyl-4'-phosphopantetheine + adenosine 3',5'-bisphosphate + 2 H(+)</text>
        <dbReference type="Rhea" id="RHEA:50020"/>
        <dbReference type="ChEBI" id="CHEBI:15377"/>
        <dbReference type="ChEBI" id="CHEBI:15378"/>
        <dbReference type="ChEBI" id="CHEBI:58343"/>
        <dbReference type="ChEBI" id="CHEBI:61430"/>
        <dbReference type="ChEBI" id="CHEBI:132014"/>
    </reaction>
    <physiologicalReaction direction="left-to-right" evidence="24">
        <dbReference type="Rhea" id="RHEA:50021"/>
    </physiologicalReaction>
</comment>
<evidence type="ECO:0000256" key="29">
    <source>
        <dbReference type="ARBA" id="ARBA00079598"/>
    </source>
</evidence>
<dbReference type="GO" id="GO:1902859">
    <property type="term" value="P:propionyl-CoA catabolic process"/>
    <property type="evidence" value="ECO:0007669"/>
    <property type="project" value="Ensembl"/>
</dbReference>
<dbReference type="CTD" id="283927"/>
<comment type="catalytic activity">
    <reaction evidence="25">
        <text>3alpha,7alpha,12alpha-trihydroxy-5beta-cholestan-26-oyl-CoA + H2O = 3alpha,7alpha,12alpha-trihydroxy-5beta-cholestan-26-oyl-4'-phosphopantetheine + adenosine 3',5'-bisphosphate + 2 H(+)</text>
        <dbReference type="Rhea" id="RHEA:50040"/>
        <dbReference type="ChEBI" id="CHEBI:15377"/>
        <dbReference type="ChEBI" id="CHEBI:15378"/>
        <dbReference type="ChEBI" id="CHEBI:58343"/>
        <dbReference type="ChEBI" id="CHEBI:63001"/>
        <dbReference type="ChEBI" id="CHEBI:132021"/>
    </reaction>
    <physiologicalReaction direction="left-to-right" evidence="25">
        <dbReference type="Rhea" id="RHEA:50041"/>
    </physiologicalReaction>
</comment>
<dbReference type="PANTHER" id="PTHR12992">
    <property type="entry name" value="NUDIX HYDROLASE"/>
    <property type="match status" value="1"/>
</dbReference>
<dbReference type="GO" id="GO:0000287">
    <property type="term" value="F:magnesium ion binding"/>
    <property type="evidence" value="ECO:0007669"/>
    <property type="project" value="Ensembl"/>
</dbReference>
<reference evidence="31" key="3">
    <citation type="submission" date="2025-09" db="UniProtKB">
        <authorList>
            <consortium name="Ensembl"/>
        </authorList>
    </citation>
    <scope>IDENTIFICATION</scope>
</reference>
<evidence type="ECO:0000256" key="12">
    <source>
        <dbReference type="ARBA" id="ARBA00044908"/>
    </source>
</evidence>
<accession>A0A670IRI1</accession>
<evidence type="ECO:0000256" key="25">
    <source>
        <dbReference type="ARBA" id="ARBA00051749"/>
    </source>
</evidence>
<dbReference type="GO" id="GO:0009132">
    <property type="term" value="P:nucleoside diphosphate metabolic process"/>
    <property type="evidence" value="ECO:0007669"/>
    <property type="project" value="InterPro"/>
</dbReference>
<dbReference type="InterPro" id="IPR015797">
    <property type="entry name" value="NUDIX_hydrolase-like_dom_sf"/>
</dbReference>
<dbReference type="GO" id="GO:0036114">
    <property type="term" value="P:medium-chain fatty-acyl-CoA catabolic process"/>
    <property type="evidence" value="ECO:0007669"/>
    <property type="project" value="Ensembl"/>
</dbReference>
<evidence type="ECO:0000256" key="19">
    <source>
        <dbReference type="ARBA" id="ARBA00047757"/>
    </source>
</evidence>
<keyword evidence="11" id="KW-0464">Manganese</keyword>
<comment type="cofactor">
    <cofactor evidence="2">
        <name>Mg(2+)</name>
        <dbReference type="ChEBI" id="CHEBI:18420"/>
    </cofactor>
</comment>
<comment type="catalytic activity">
    <reaction evidence="21">
        <text>a 5'-end CoA-ribonucleoside in mRNA + H2O = a 5'-end phospho-adenosine-phospho-ribonucleoside in mRNA + (R)-4'-phosphopantetheine + 2 H(+)</text>
        <dbReference type="Rhea" id="RHEA:67592"/>
        <dbReference type="Rhea" id="RHEA-COMP:15719"/>
        <dbReference type="Rhea" id="RHEA-COMP:17276"/>
        <dbReference type="ChEBI" id="CHEBI:15377"/>
        <dbReference type="ChEBI" id="CHEBI:15378"/>
        <dbReference type="ChEBI" id="CHEBI:61723"/>
        <dbReference type="ChEBI" id="CHEBI:144051"/>
        <dbReference type="ChEBI" id="CHEBI:172371"/>
    </reaction>
    <physiologicalReaction direction="left-to-right" evidence="21">
        <dbReference type="Rhea" id="RHEA:67593"/>
    </physiologicalReaction>
</comment>
<name>A0A670IRI1_PODMU</name>
<evidence type="ECO:0000256" key="21">
    <source>
        <dbReference type="ARBA" id="ARBA00048667"/>
    </source>
</evidence>
<dbReference type="GO" id="GO:0030145">
    <property type="term" value="F:manganese ion binding"/>
    <property type="evidence" value="ECO:0007669"/>
    <property type="project" value="InterPro"/>
</dbReference>
<proteinExistence type="inferred from homology"/>
<organism evidence="31 32">
    <name type="scientific">Podarcis muralis</name>
    <name type="common">Wall lizard</name>
    <name type="synonym">Lacerta muralis</name>
    <dbReference type="NCBI Taxonomy" id="64176"/>
    <lineage>
        <taxon>Eukaryota</taxon>
        <taxon>Metazoa</taxon>
        <taxon>Chordata</taxon>
        <taxon>Craniata</taxon>
        <taxon>Vertebrata</taxon>
        <taxon>Euteleostomi</taxon>
        <taxon>Lepidosauria</taxon>
        <taxon>Squamata</taxon>
        <taxon>Bifurcata</taxon>
        <taxon>Unidentata</taxon>
        <taxon>Episquamata</taxon>
        <taxon>Laterata</taxon>
        <taxon>Lacertibaenia</taxon>
        <taxon>Lacertidae</taxon>
        <taxon>Podarcis</taxon>
    </lineage>
</organism>
<evidence type="ECO:0000256" key="28">
    <source>
        <dbReference type="ARBA" id="ARBA00072984"/>
    </source>
</evidence>
<dbReference type="RefSeq" id="XP_028595466.1">
    <property type="nucleotide sequence ID" value="XM_028739633.1"/>
</dbReference>
<keyword evidence="32" id="KW-1185">Reference proteome</keyword>
<dbReference type="GeneID" id="114601959"/>
<sequence length="247" mass="28271">MTDDFGLGLCKMAADDDKRGRISVKDKAILNLKKFDVGDRFSHITLPKASVLIPLMVKDGKLWVLFTVRSMKLRRSPGEVCFPGGRSDPTDRDEIATALREAKEEVGLHPEQVEVICRLLPVIDKTRSLVTPVVAFIEDTFQARLNPEEVSDVFSVPLEYFIRPLKYTGIPKKMGNIDYLLHSFEYDDSERNTSFRIWGLTAHFVVFLALAIFREKPTFEVPYDLDNWNSSVENYFIEFINMAKSKL</sequence>
<evidence type="ECO:0000256" key="9">
    <source>
        <dbReference type="ARBA" id="ARBA00022884"/>
    </source>
</evidence>
<dbReference type="PANTHER" id="PTHR12992:SF24">
    <property type="entry name" value="PEROXISOMAL COENZYME A DIPHOSPHATASE NUDT7"/>
    <property type="match status" value="1"/>
</dbReference>
<dbReference type="FunFam" id="3.90.79.10:FF:000049">
    <property type="entry name" value="Peroxisomal coenzyme A diphosphatase NUDT7"/>
    <property type="match status" value="1"/>
</dbReference>
<evidence type="ECO:0000256" key="14">
    <source>
        <dbReference type="ARBA" id="ARBA00047289"/>
    </source>
</evidence>
<dbReference type="InterPro" id="IPR000059">
    <property type="entry name" value="NUDIX_hydrolase_NudL_CS"/>
</dbReference>
<comment type="catalytic activity">
    <reaction evidence="19">
        <text>dodecanoyl-CoA + H2O = S-dodecanoyl-4'-phosphopantetheine + adenosine 3',5'-bisphosphate + 2 H(+)</text>
        <dbReference type="Rhea" id="RHEA:50024"/>
        <dbReference type="ChEBI" id="CHEBI:15377"/>
        <dbReference type="ChEBI" id="CHEBI:15378"/>
        <dbReference type="ChEBI" id="CHEBI:57375"/>
        <dbReference type="ChEBI" id="CHEBI:58343"/>
        <dbReference type="ChEBI" id="CHEBI:132015"/>
    </reaction>
    <physiologicalReaction direction="left-to-right" evidence="19">
        <dbReference type="Rhea" id="RHEA:50025"/>
    </physiologicalReaction>
</comment>
<dbReference type="GO" id="GO:0030515">
    <property type="term" value="F:snoRNA binding"/>
    <property type="evidence" value="ECO:0007669"/>
    <property type="project" value="Ensembl"/>
</dbReference>
<dbReference type="EC" id="3.6.1.77" evidence="13"/>
<comment type="catalytic activity">
    <reaction evidence="26">
        <text>acetyl-CoA + H2O = S-acetyl-4'-phosphopantetheine + adenosine 3',5'-bisphosphate + 2 H(+)</text>
        <dbReference type="Rhea" id="RHEA:64992"/>
        <dbReference type="ChEBI" id="CHEBI:15377"/>
        <dbReference type="ChEBI" id="CHEBI:15378"/>
        <dbReference type="ChEBI" id="CHEBI:57288"/>
        <dbReference type="ChEBI" id="CHEBI:58343"/>
        <dbReference type="ChEBI" id="CHEBI:156266"/>
    </reaction>
    <physiologicalReaction direction="left-to-right" evidence="26">
        <dbReference type="Rhea" id="RHEA:64993"/>
    </physiologicalReaction>
</comment>
<comment type="catalytic activity">
    <reaction evidence="20">
        <text>succinyl-CoA + H2O = succinyl-4'-phosphopantetheine + adenosine 3',5'-bisphosphate + 2 H(+)</text>
        <dbReference type="Rhea" id="RHEA:67472"/>
        <dbReference type="ChEBI" id="CHEBI:15377"/>
        <dbReference type="ChEBI" id="CHEBI:15378"/>
        <dbReference type="ChEBI" id="CHEBI:57292"/>
        <dbReference type="ChEBI" id="CHEBI:58343"/>
        <dbReference type="ChEBI" id="CHEBI:172364"/>
    </reaction>
    <physiologicalReaction direction="left-to-right" evidence="20">
        <dbReference type="Rhea" id="RHEA:67473"/>
    </physiologicalReaction>
</comment>
<dbReference type="AlphaFoldDB" id="A0A670IRI1"/>